<dbReference type="InterPro" id="IPR037682">
    <property type="entry name" value="TonB_C"/>
</dbReference>
<dbReference type="GO" id="GO:0030288">
    <property type="term" value="C:outer membrane-bounded periplasmic space"/>
    <property type="evidence" value="ECO:0007669"/>
    <property type="project" value="InterPro"/>
</dbReference>
<dbReference type="EMBL" id="JAYGII010000016">
    <property type="protein sequence ID" value="MEA5445857.1"/>
    <property type="molecule type" value="Genomic_DNA"/>
</dbReference>
<dbReference type="PANTHER" id="PTHR33446:SF8">
    <property type="entry name" value="PROTEIN TONB"/>
    <property type="match status" value="1"/>
</dbReference>
<feature type="region of interest" description="Disordered" evidence="14">
    <location>
        <begin position="28"/>
        <end position="142"/>
    </location>
</feature>
<dbReference type="Proteomes" id="UP001302316">
    <property type="component" value="Unassembled WGS sequence"/>
</dbReference>
<feature type="domain" description="TonB C-terminal" evidence="16">
    <location>
        <begin position="138"/>
        <end position="228"/>
    </location>
</feature>
<evidence type="ECO:0000313" key="18">
    <source>
        <dbReference type="Proteomes" id="UP001302316"/>
    </source>
</evidence>
<evidence type="ECO:0000256" key="4">
    <source>
        <dbReference type="ARBA" id="ARBA00022448"/>
    </source>
</evidence>
<feature type="signal peptide" evidence="15">
    <location>
        <begin position="1"/>
        <end position="29"/>
    </location>
</feature>
<reference evidence="17 18" key="1">
    <citation type="submission" date="2023-12" db="EMBL/GenBank/DDBJ databases">
        <title>Whole-genome sequencing of halo(alkali)philic microorganisms from hypersaline lakes.</title>
        <authorList>
            <person name="Sorokin D.Y."/>
            <person name="Merkel A.Y."/>
            <person name="Messina E."/>
            <person name="Yakimov M."/>
        </authorList>
    </citation>
    <scope>NUCLEOTIDE SEQUENCE [LARGE SCALE GENOMIC DNA]</scope>
    <source>
        <strain evidence="17 18">AB-CW1</strain>
    </source>
</reference>
<comment type="subcellular location">
    <subcellularLocation>
        <location evidence="1 13">Cell inner membrane</location>
        <topology evidence="1 13">Single-pass membrane protein</topology>
        <orientation evidence="1 13">Periplasmic side</orientation>
    </subcellularLocation>
</comment>
<dbReference type="PROSITE" id="PS52015">
    <property type="entry name" value="TONB_CTD"/>
    <property type="match status" value="1"/>
</dbReference>
<dbReference type="PRINTS" id="PR01374">
    <property type="entry name" value="TONBPROTEIN"/>
</dbReference>
<keyword evidence="8" id="KW-0677">Repeat</keyword>
<feature type="compositionally biased region" description="Basic and acidic residues" evidence="14">
    <location>
        <begin position="69"/>
        <end position="92"/>
    </location>
</feature>
<evidence type="ECO:0000256" key="14">
    <source>
        <dbReference type="SAM" id="MobiDB-lite"/>
    </source>
</evidence>
<evidence type="ECO:0000256" key="13">
    <source>
        <dbReference type="RuleBase" id="RU362123"/>
    </source>
</evidence>
<dbReference type="GO" id="GO:0055085">
    <property type="term" value="P:transmembrane transport"/>
    <property type="evidence" value="ECO:0007669"/>
    <property type="project" value="InterPro"/>
</dbReference>
<dbReference type="InterPro" id="IPR006260">
    <property type="entry name" value="TonB/TolA_C"/>
</dbReference>
<evidence type="ECO:0000256" key="9">
    <source>
        <dbReference type="ARBA" id="ARBA00022927"/>
    </source>
</evidence>
<keyword evidence="13" id="KW-0735">Signal-anchor</keyword>
<dbReference type="Gene3D" id="3.30.1150.10">
    <property type="match status" value="1"/>
</dbReference>
<evidence type="ECO:0000256" key="6">
    <source>
        <dbReference type="ARBA" id="ARBA00022519"/>
    </source>
</evidence>
<evidence type="ECO:0000256" key="1">
    <source>
        <dbReference type="ARBA" id="ARBA00004383"/>
    </source>
</evidence>
<feature type="compositionally biased region" description="Acidic residues" evidence="14">
    <location>
        <begin position="130"/>
        <end position="140"/>
    </location>
</feature>
<feature type="compositionally biased region" description="Basic and acidic residues" evidence="14">
    <location>
        <begin position="110"/>
        <end position="129"/>
    </location>
</feature>
<proteinExistence type="inferred from homology"/>
<name>A0AAP6MME6_9GAMM</name>
<evidence type="ECO:0000256" key="12">
    <source>
        <dbReference type="ARBA" id="ARBA00025849"/>
    </source>
</evidence>
<keyword evidence="9 13" id="KW-0653">Protein transport</keyword>
<dbReference type="GO" id="GO:0015031">
    <property type="term" value="P:protein transport"/>
    <property type="evidence" value="ECO:0007669"/>
    <property type="project" value="UniProtKB-UniRule"/>
</dbReference>
<dbReference type="SUPFAM" id="SSF74653">
    <property type="entry name" value="TolA/TonB C-terminal domain"/>
    <property type="match status" value="1"/>
</dbReference>
<evidence type="ECO:0000256" key="8">
    <source>
        <dbReference type="ARBA" id="ARBA00022737"/>
    </source>
</evidence>
<organism evidence="17 18">
    <name type="scientific">Natronospira elongata</name>
    <dbReference type="NCBI Taxonomy" id="3110268"/>
    <lineage>
        <taxon>Bacteria</taxon>
        <taxon>Pseudomonadati</taxon>
        <taxon>Pseudomonadota</taxon>
        <taxon>Gammaproteobacteria</taxon>
        <taxon>Natronospirales</taxon>
        <taxon>Natronospiraceae</taxon>
        <taxon>Natronospira</taxon>
    </lineage>
</organism>
<keyword evidence="15" id="KW-0732">Signal</keyword>
<dbReference type="GO" id="GO:0015891">
    <property type="term" value="P:siderophore transport"/>
    <property type="evidence" value="ECO:0007669"/>
    <property type="project" value="InterPro"/>
</dbReference>
<dbReference type="RefSeq" id="WP_346051698.1">
    <property type="nucleotide sequence ID" value="NZ_JAYGII010000016.1"/>
</dbReference>
<comment type="subunit">
    <text evidence="12">Homodimer. Forms a complex with the accessory proteins ExbB and ExbD.</text>
</comment>
<sequence>MSYKTVSLSPLTLLIAAAACVSLSMPLLAEEPDEEEESSQRSESRSGSSTDLGSYRVGRPGSSRLGSSDSRDMEIERPGFDRESMRMDRSDFALEPEFGSGGVELGVDIRPSRDERGDRQVLEQDRQVSEDELESGDLDDRELRPLRVEAPRYPSNAHRNGIEGFVIVRFVVNENGETENVRVMESSPGEVFDRAARRAVERWRFEPRVVDGRPVGTEIQQTIDFTID</sequence>
<dbReference type="GO" id="GO:0031992">
    <property type="term" value="F:energy transducer activity"/>
    <property type="evidence" value="ECO:0007669"/>
    <property type="project" value="InterPro"/>
</dbReference>
<keyword evidence="10" id="KW-1133">Transmembrane helix</keyword>
<evidence type="ECO:0000259" key="16">
    <source>
        <dbReference type="PROSITE" id="PS52015"/>
    </source>
</evidence>
<protein>
    <recommendedName>
        <fullName evidence="3 13">Protein TonB</fullName>
    </recommendedName>
</protein>
<dbReference type="Pfam" id="PF03544">
    <property type="entry name" value="TonB_C"/>
    <property type="match status" value="1"/>
</dbReference>
<evidence type="ECO:0000313" key="17">
    <source>
        <dbReference type="EMBL" id="MEA5445857.1"/>
    </source>
</evidence>
<keyword evidence="5 13" id="KW-1003">Cell membrane</keyword>
<gene>
    <name evidence="17" type="ORF">VCB98_08505</name>
</gene>
<comment type="similarity">
    <text evidence="2 13">Belongs to the TonB family.</text>
</comment>
<feature type="chain" id="PRO_5042965119" description="Protein TonB" evidence="15">
    <location>
        <begin position="30"/>
        <end position="228"/>
    </location>
</feature>
<keyword evidence="7" id="KW-0812">Transmembrane</keyword>
<dbReference type="GO" id="GO:0098797">
    <property type="term" value="C:plasma membrane protein complex"/>
    <property type="evidence" value="ECO:0007669"/>
    <property type="project" value="TreeGrafter"/>
</dbReference>
<keyword evidence="18" id="KW-1185">Reference proteome</keyword>
<evidence type="ECO:0000256" key="15">
    <source>
        <dbReference type="SAM" id="SignalP"/>
    </source>
</evidence>
<evidence type="ECO:0000256" key="11">
    <source>
        <dbReference type="ARBA" id="ARBA00023136"/>
    </source>
</evidence>
<keyword evidence="4 13" id="KW-0813">Transport</keyword>
<evidence type="ECO:0000256" key="2">
    <source>
        <dbReference type="ARBA" id="ARBA00006555"/>
    </source>
</evidence>
<dbReference type="AlphaFoldDB" id="A0AAP6MME6"/>
<dbReference type="InterPro" id="IPR003538">
    <property type="entry name" value="TonB"/>
</dbReference>
<feature type="compositionally biased region" description="Low complexity" evidence="14">
    <location>
        <begin position="58"/>
        <end position="68"/>
    </location>
</feature>
<dbReference type="NCBIfam" id="TIGR01352">
    <property type="entry name" value="tonB_Cterm"/>
    <property type="match status" value="1"/>
</dbReference>
<comment type="function">
    <text evidence="13">Interacts with outer membrane receptor proteins that carry out high-affinity binding and energy dependent uptake into the periplasmic space of specific substrates. It could act to transduce energy from the cytoplasmic membrane to specific energy-requiring processes in the outer membrane, resulting in the release into the periplasm of ligands bound by these outer membrane proteins.</text>
</comment>
<evidence type="ECO:0000256" key="3">
    <source>
        <dbReference type="ARBA" id="ARBA00022362"/>
    </source>
</evidence>
<evidence type="ECO:0000256" key="7">
    <source>
        <dbReference type="ARBA" id="ARBA00022692"/>
    </source>
</evidence>
<keyword evidence="6 13" id="KW-0997">Cell inner membrane</keyword>
<keyword evidence="11" id="KW-0472">Membrane</keyword>
<dbReference type="InterPro" id="IPR051045">
    <property type="entry name" value="TonB-dependent_transducer"/>
</dbReference>
<dbReference type="PROSITE" id="PS51257">
    <property type="entry name" value="PROKAR_LIPOPROTEIN"/>
    <property type="match status" value="1"/>
</dbReference>
<comment type="caution">
    <text evidence="17">The sequence shown here is derived from an EMBL/GenBank/DDBJ whole genome shotgun (WGS) entry which is preliminary data.</text>
</comment>
<dbReference type="PANTHER" id="PTHR33446">
    <property type="entry name" value="PROTEIN TONB-RELATED"/>
    <property type="match status" value="1"/>
</dbReference>
<accession>A0AAP6MME6</accession>
<evidence type="ECO:0000256" key="10">
    <source>
        <dbReference type="ARBA" id="ARBA00022989"/>
    </source>
</evidence>
<evidence type="ECO:0000256" key="5">
    <source>
        <dbReference type="ARBA" id="ARBA00022475"/>
    </source>
</evidence>